<gene>
    <name evidence="1" type="ORF">RGQ15_15265</name>
</gene>
<evidence type="ECO:0000313" key="2">
    <source>
        <dbReference type="Proteomes" id="UP001269144"/>
    </source>
</evidence>
<dbReference type="RefSeq" id="WP_311161390.1">
    <property type="nucleotide sequence ID" value="NZ_JAVQLW010000002.1"/>
</dbReference>
<dbReference type="SUPFAM" id="SSF53448">
    <property type="entry name" value="Nucleotide-diphospho-sugar transferases"/>
    <property type="match status" value="1"/>
</dbReference>
<dbReference type="EMBL" id="JAVQLW010000002">
    <property type="protein sequence ID" value="MDS9468925.1"/>
    <property type="molecule type" value="Genomic_DNA"/>
</dbReference>
<reference evidence="2" key="1">
    <citation type="submission" date="2023-07" db="EMBL/GenBank/DDBJ databases">
        <title>Paracoccus sp. MBLB3053 whole genome sequence.</title>
        <authorList>
            <person name="Hwang C.Y."/>
            <person name="Cho E.-S."/>
            <person name="Seo M.-J."/>
        </authorList>
    </citation>
    <scope>NUCLEOTIDE SEQUENCE [LARGE SCALE GENOMIC DNA]</scope>
    <source>
        <strain evidence="2">MBLB3053</strain>
    </source>
</reference>
<dbReference type="InterPro" id="IPR029044">
    <property type="entry name" value="Nucleotide-diphossugar_trans"/>
</dbReference>
<keyword evidence="2" id="KW-1185">Reference proteome</keyword>
<protein>
    <recommendedName>
        <fullName evidence="3">DUF707 domain-containing protein</fullName>
    </recommendedName>
</protein>
<accession>A0ABU2HV47</accession>
<evidence type="ECO:0000313" key="1">
    <source>
        <dbReference type="EMBL" id="MDS9468925.1"/>
    </source>
</evidence>
<sequence>MAPADKRFLVVTRIGPKSLHNRWLDDPAQCQFDTVLSAYSDTAVPVDGPGIIQEQRPGRKVEGYGAFLSERKSLWSNYDYICLMDEDIDTTAEDLNRAFGLCAAHDLLLAQPALSHDSHFTYAGLLQQPAWLLRYVNFIEMMCPIFRRDALARVLPLYRQGLESGIDLVWCNLLGPGATNFAVLDAVAIRHTEPVGGNKAANGFTGERRYEDDIATALSRYGVPWLSCVPFSARTPSGRIVENRARLFISALGLLAAVPQQRPVSGRLRFVITHLRHMMTRAPRNIRVEHPPDVALLGNVENRSR</sequence>
<organism evidence="1 2">
    <name type="scientific">Paracoccus aurantius</name>
    <dbReference type="NCBI Taxonomy" id="3073814"/>
    <lineage>
        <taxon>Bacteria</taxon>
        <taxon>Pseudomonadati</taxon>
        <taxon>Pseudomonadota</taxon>
        <taxon>Alphaproteobacteria</taxon>
        <taxon>Rhodobacterales</taxon>
        <taxon>Paracoccaceae</taxon>
        <taxon>Paracoccus</taxon>
    </lineage>
</organism>
<evidence type="ECO:0008006" key="3">
    <source>
        <dbReference type="Google" id="ProtNLM"/>
    </source>
</evidence>
<name>A0ABU2HV47_9RHOB</name>
<proteinExistence type="predicted"/>
<dbReference type="Proteomes" id="UP001269144">
    <property type="component" value="Unassembled WGS sequence"/>
</dbReference>
<comment type="caution">
    <text evidence="1">The sequence shown here is derived from an EMBL/GenBank/DDBJ whole genome shotgun (WGS) entry which is preliminary data.</text>
</comment>